<dbReference type="Proteomes" id="UP001178461">
    <property type="component" value="Chromosome 1"/>
</dbReference>
<reference evidence="2" key="1">
    <citation type="submission" date="2022-12" db="EMBL/GenBank/DDBJ databases">
        <authorList>
            <person name="Alioto T."/>
            <person name="Alioto T."/>
            <person name="Gomez Garrido J."/>
        </authorList>
    </citation>
    <scope>NUCLEOTIDE SEQUENCE</scope>
</reference>
<dbReference type="EMBL" id="OX395126">
    <property type="protein sequence ID" value="CAI5763059.1"/>
    <property type="molecule type" value="Genomic_DNA"/>
</dbReference>
<evidence type="ECO:0000313" key="3">
    <source>
        <dbReference type="Proteomes" id="UP001178461"/>
    </source>
</evidence>
<sequence length="89" mass="9992">MFVEEGSRLYPQRKKRCSGTGRSTEAKKQAQSDVSLVYQKMALMNKCSLKPYLVSAWVVEQTGSGVELHLAKFNAELLIAEIAEQIKRS</sequence>
<keyword evidence="3" id="KW-1185">Reference proteome</keyword>
<evidence type="ECO:0000313" key="2">
    <source>
        <dbReference type="EMBL" id="CAI5763059.1"/>
    </source>
</evidence>
<dbReference type="AlphaFoldDB" id="A0AA35NTG1"/>
<accession>A0AA35NTG1</accession>
<organism evidence="2 3">
    <name type="scientific">Podarcis lilfordi</name>
    <name type="common">Lilford's wall lizard</name>
    <dbReference type="NCBI Taxonomy" id="74358"/>
    <lineage>
        <taxon>Eukaryota</taxon>
        <taxon>Metazoa</taxon>
        <taxon>Chordata</taxon>
        <taxon>Craniata</taxon>
        <taxon>Vertebrata</taxon>
        <taxon>Euteleostomi</taxon>
        <taxon>Lepidosauria</taxon>
        <taxon>Squamata</taxon>
        <taxon>Bifurcata</taxon>
        <taxon>Unidentata</taxon>
        <taxon>Episquamata</taxon>
        <taxon>Laterata</taxon>
        <taxon>Lacertibaenia</taxon>
        <taxon>Lacertidae</taxon>
        <taxon>Podarcis</taxon>
    </lineage>
</organism>
<protein>
    <submittedName>
        <fullName evidence="2">Uncharacterized protein</fullName>
    </submittedName>
</protein>
<proteinExistence type="predicted"/>
<evidence type="ECO:0000256" key="1">
    <source>
        <dbReference type="SAM" id="MobiDB-lite"/>
    </source>
</evidence>
<feature type="region of interest" description="Disordered" evidence="1">
    <location>
        <begin position="1"/>
        <end position="26"/>
    </location>
</feature>
<name>A0AA35NTG1_9SAUR</name>
<gene>
    <name evidence="2" type="ORF">PODLI_1B017562</name>
</gene>